<dbReference type="eggNOG" id="COG3774">
    <property type="taxonomic scope" value="Bacteria"/>
</dbReference>
<dbReference type="InterPro" id="IPR029044">
    <property type="entry name" value="Nucleotide-diphossugar_trans"/>
</dbReference>
<dbReference type="PANTHER" id="PTHR32385">
    <property type="entry name" value="MANNOSYL PHOSPHORYLINOSITOL CERAMIDE SYNTHASE"/>
    <property type="match status" value="1"/>
</dbReference>
<dbReference type="GO" id="GO:0016020">
    <property type="term" value="C:membrane"/>
    <property type="evidence" value="ECO:0007669"/>
    <property type="project" value="GOC"/>
</dbReference>
<accession>A0A0H3FYR9</accession>
<dbReference type="InterPro" id="IPR051706">
    <property type="entry name" value="Glycosyltransferase_domain"/>
</dbReference>
<dbReference type="HOGENOM" id="CLU_036369_4_1_5"/>
<dbReference type="RefSeq" id="WP_014500862.1">
    <property type="nucleotide sequence ID" value="NC_017262.1"/>
</dbReference>
<organism evidence="2 3">
    <name type="scientific">Zymomonas mobilis subsp. mobilis (strain ATCC 10988 / DSM 424 / LMG 404 / NCIMB 8938 / NRRL B-806 / ZM1)</name>
    <dbReference type="NCBI Taxonomy" id="555217"/>
    <lineage>
        <taxon>Bacteria</taxon>
        <taxon>Pseudomonadati</taxon>
        <taxon>Pseudomonadota</taxon>
        <taxon>Alphaproteobacteria</taxon>
        <taxon>Sphingomonadales</taxon>
        <taxon>Zymomonadaceae</taxon>
        <taxon>Zymomonas</taxon>
    </lineage>
</organism>
<sequence>MSIPKVIHVIWVGDESKRPNHFINSWVDQNPDWEVKVWGNDILANHNWYNAKHIKTLLECGRLDGVSDMMRYEILFIEGGFYVDADCYCIRPLEDWLFDSDICLGWEHEQMRPGLIGNNVMAAAPQQEFMAKLIERIHNRESITDGWPCHITGPRLVTEIHQENPQYNYTLWPSHYFTPVHNTGARYTGQGHVFADHVWGTTKGHPQSVCDIIID</sequence>
<dbReference type="Gene3D" id="3.90.550.20">
    <property type="match status" value="1"/>
</dbReference>
<reference evidence="2 3" key="1">
    <citation type="journal article" date="2011" name="J. Bacteriol.">
        <title>Genome sequence of the ethanol-producing Zymomonas mobilis subsp. mobilis lectotype strain ATCC 10988.</title>
        <authorList>
            <person name="Pappas K.M."/>
            <person name="Kouvelis V.N."/>
            <person name="Saunders E."/>
            <person name="Brettin T.S."/>
            <person name="Bruce D."/>
            <person name="Detter C."/>
            <person name="Balakireva M."/>
            <person name="Han C.S."/>
            <person name="Savvakis G."/>
            <person name="Kyrpides N.C."/>
            <person name="Typas M.A."/>
        </authorList>
    </citation>
    <scope>NUCLEOTIDE SEQUENCE [LARGE SCALE GENOMIC DNA]</scope>
    <source>
        <strain evidence="3">ATCC 10988 / DSM 424 / CCUG 17860 / LMG 404 / NCIMB 8938 / NRRL B-806 / ZM1</strain>
    </source>
</reference>
<proteinExistence type="predicted"/>
<dbReference type="InterPro" id="IPR007577">
    <property type="entry name" value="GlycoTrfase_DXD_sugar-bd_CS"/>
</dbReference>
<dbReference type="KEGG" id="zmm:Zmob_1091"/>
<dbReference type="GO" id="GO:0000030">
    <property type="term" value="F:mannosyltransferase activity"/>
    <property type="evidence" value="ECO:0007669"/>
    <property type="project" value="TreeGrafter"/>
</dbReference>
<dbReference type="AlphaFoldDB" id="A0A0H3FYR9"/>
<evidence type="ECO:0000313" key="3">
    <source>
        <dbReference type="Proteomes" id="UP000001494"/>
    </source>
</evidence>
<dbReference type="PANTHER" id="PTHR32385:SF15">
    <property type="entry name" value="INOSITOL PHOSPHOCERAMIDE MANNOSYLTRANSFERASE 1"/>
    <property type="match status" value="1"/>
</dbReference>
<protein>
    <submittedName>
        <fullName evidence="2">Uncharacterized protein</fullName>
    </submittedName>
</protein>
<name>A0A0H3FYR9_ZYMMA</name>
<dbReference type="EMBL" id="CP002850">
    <property type="protein sequence ID" value="AEH62925.1"/>
    <property type="molecule type" value="Genomic_DNA"/>
</dbReference>
<evidence type="ECO:0000256" key="1">
    <source>
        <dbReference type="ARBA" id="ARBA00022679"/>
    </source>
</evidence>
<dbReference type="Pfam" id="PF04488">
    <property type="entry name" value="Gly_transf_sug"/>
    <property type="match status" value="1"/>
</dbReference>
<dbReference type="SUPFAM" id="SSF53448">
    <property type="entry name" value="Nucleotide-diphospho-sugar transferases"/>
    <property type="match status" value="1"/>
</dbReference>
<gene>
    <name evidence="2" type="ordered locus">Zmob_1091</name>
</gene>
<evidence type="ECO:0000313" key="2">
    <source>
        <dbReference type="EMBL" id="AEH62925.1"/>
    </source>
</evidence>
<dbReference type="Proteomes" id="UP000001494">
    <property type="component" value="Chromosome"/>
</dbReference>
<dbReference type="GO" id="GO:0051999">
    <property type="term" value="P:mannosyl-inositol phosphorylceramide biosynthetic process"/>
    <property type="evidence" value="ECO:0007669"/>
    <property type="project" value="TreeGrafter"/>
</dbReference>
<keyword evidence="1" id="KW-0808">Transferase</keyword>